<name>E4UW71_ARTGP</name>
<dbReference type="InterPro" id="IPR044128">
    <property type="entry name" value="eIF2g_GTP-bd"/>
</dbReference>
<dbReference type="EMBL" id="DS989825">
    <property type="protein sequence ID" value="EFR01679.1"/>
    <property type="molecule type" value="Genomic_DNA"/>
</dbReference>
<evidence type="ECO:0000259" key="11">
    <source>
        <dbReference type="PROSITE" id="PS51722"/>
    </source>
</evidence>
<dbReference type="Gene3D" id="2.40.30.10">
    <property type="entry name" value="Translation factors"/>
    <property type="match status" value="2"/>
</dbReference>
<dbReference type="GO" id="GO:0005829">
    <property type="term" value="C:cytosol"/>
    <property type="evidence" value="ECO:0007669"/>
    <property type="project" value="TreeGrafter"/>
</dbReference>
<dbReference type="FunFam" id="2.40.30.10:FF:000009">
    <property type="entry name" value="Eukaryotic translation initiation factor 2 subunit gamma"/>
    <property type="match status" value="1"/>
</dbReference>
<dbReference type="InterPro" id="IPR015256">
    <property type="entry name" value="eIF2g_C"/>
</dbReference>
<dbReference type="GeneID" id="10027358"/>
<dbReference type="AlphaFoldDB" id="E4UW71"/>
<sequence length="515" mass="55853">MATHSDFSDDESQPGSPVLGDSNGVENAFDDQEPLDHEDDSQTPLKSALKQPAQAKKPELPEQPDPSTLDLATLTPLTPEIIARQATINIGTIGHVAHGKSTVVKAISGVQTVRFKNELERNITIKLGYANAKVYRCDNSACPRPTCYRSFKSDKEVDPPCERDGCTGKYRLLRHVSFVDCPGHDILMSTMLSGAAVMDAALLLIAGNETCPQPQTSEHLAAIEIMKLNHIIILQNKVDLMREDGALQHYQSILKFIRGTVADGSPVIPISAQLKYNIDAVNEYLVSHIPVPVRDFLAPPHMIIIRSFDVNKPGSEIEDLKGGVAGGSILTGVLKLGDEIEIRPGIVTKDEQGKIQCRPIFSRVVTLLAEQNDLKFAVPGGLIGVGTRIDPTLCRADRLLGFVLGHRGRLPAIYSEIEVNYFLLRRLLGVKTADGKQAKVAKLTKNEVLMVNIGSTATGAKVMGVKADAAKLSLTGPACTEIGEKIALSRRIDKHWRLIGWANIVAGNTLEPISN</sequence>
<dbReference type="PANTHER" id="PTHR42854:SF3">
    <property type="entry name" value="EUKARYOTIC TRANSLATION INITIATION FACTOR 2 SUBUNIT 3-RELATED"/>
    <property type="match status" value="1"/>
</dbReference>
<dbReference type="GO" id="GO:0005525">
    <property type="term" value="F:GTP binding"/>
    <property type="evidence" value="ECO:0007669"/>
    <property type="project" value="UniProtKB-KW"/>
</dbReference>
<dbReference type="GO" id="GO:1990856">
    <property type="term" value="F:methionyl-initiator methionine tRNA binding"/>
    <property type="evidence" value="ECO:0007669"/>
    <property type="project" value="EnsemblFungi"/>
</dbReference>
<dbReference type="Pfam" id="PF00009">
    <property type="entry name" value="GTP_EFTU"/>
    <property type="match status" value="1"/>
</dbReference>
<dbReference type="eggNOG" id="KOG0466">
    <property type="taxonomic scope" value="Eukaryota"/>
</dbReference>
<dbReference type="CDD" id="cd03688">
    <property type="entry name" value="eIF2_gamma_II"/>
    <property type="match status" value="1"/>
</dbReference>
<dbReference type="GO" id="GO:0033290">
    <property type="term" value="C:eukaryotic 48S preinitiation complex"/>
    <property type="evidence" value="ECO:0007669"/>
    <property type="project" value="EnsemblFungi"/>
</dbReference>
<dbReference type="Pfam" id="PF03144">
    <property type="entry name" value="GTP_EFTU_D2"/>
    <property type="match status" value="1"/>
</dbReference>
<dbReference type="PANTHER" id="PTHR42854">
    <property type="entry name" value="EUKARYOTIC TRANSLATION INITIATION FACTOR 2 SUBUNIT 3 FAMILY MEMBER"/>
    <property type="match status" value="1"/>
</dbReference>
<proteinExistence type="inferred from homology"/>
<dbReference type="FunFam" id="2.40.30.10:FF:000011">
    <property type="entry name" value="Eukaryotic translation initiation factor 2 subunit gamma"/>
    <property type="match status" value="1"/>
</dbReference>
<accession>E4UW71</accession>
<evidence type="ECO:0000256" key="10">
    <source>
        <dbReference type="SAM" id="MobiDB-lite"/>
    </source>
</evidence>
<evidence type="ECO:0000256" key="1">
    <source>
        <dbReference type="ARBA" id="ARBA00007249"/>
    </source>
</evidence>
<feature type="region of interest" description="Disordered" evidence="10">
    <location>
        <begin position="1"/>
        <end position="69"/>
    </location>
</feature>
<dbReference type="InterPro" id="IPR044127">
    <property type="entry name" value="eIF2g_dom_2"/>
</dbReference>
<reference evidence="13" key="1">
    <citation type="journal article" date="2012" name="MBio">
        <title>Comparative genome analysis of Trichophyton rubrum and related dermatophytes reveals candidate genes involved in infection.</title>
        <authorList>
            <person name="Martinez D.A."/>
            <person name="Oliver B.G."/>
            <person name="Graeser Y."/>
            <person name="Goldberg J.M."/>
            <person name="Li W."/>
            <person name="Martinez-Rossi N.M."/>
            <person name="Monod M."/>
            <person name="Shelest E."/>
            <person name="Barton R.C."/>
            <person name="Birch E."/>
            <person name="Brakhage A.A."/>
            <person name="Chen Z."/>
            <person name="Gurr S.J."/>
            <person name="Heiman D."/>
            <person name="Heitman J."/>
            <person name="Kosti I."/>
            <person name="Rossi A."/>
            <person name="Saif S."/>
            <person name="Samalova M."/>
            <person name="Saunders C.W."/>
            <person name="Shea T."/>
            <person name="Summerbell R.C."/>
            <person name="Xu J."/>
            <person name="Young S."/>
            <person name="Zeng Q."/>
            <person name="Birren B.W."/>
            <person name="Cuomo C.A."/>
            <person name="White T.C."/>
        </authorList>
    </citation>
    <scope>NUCLEOTIDE SEQUENCE [LARGE SCALE GENOMIC DNA]</scope>
    <source>
        <strain evidence="13">ATCC MYA-4604 / CBS 118893</strain>
    </source>
</reference>
<dbReference type="SUPFAM" id="SSF50465">
    <property type="entry name" value="EF-Tu/eEF-1alpha/eIF2-gamma C-terminal domain"/>
    <property type="match status" value="1"/>
</dbReference>
<keyword evidence="5" id="KW-0378">Hydrolase</keyword>
<dbReference type="GO" id="GO:0003924">
    <property type="term" value="F:GTPase activity"/>
    <property type="evidence" value="ECO:0007669"/>
    <property type="project" value="InterPro"/>
</dbReference>
<dbReference type="STRING" id="535722.E4UW71"/>
<evidence type="ECO:0000256" key="7">
    <source>
        <dbReference type="ARBA" id="ARBA00023134"/>
    </source>
</evidence>
<dbReference type="SUPFAM" id="SSF52540">
    <property type="entry name" value="P-loop containing nucleoside triphosphate hydrolases"/>
    <property type="match status" value="1"/>
</dbReference>
<dbReference type="InterPro" id="IPR009001">
    <property type="entry name" value="Transl_elong_EF1A/Init_IF2_C"/>
</dbReference>
<dbReference type="SUPFAM" id="SSF50447">
    <property type="entry name" value="Translation proteins"/>
    <property type="match status" value="1"/>
</dbReference>
<evidence type="ECO:0000256" key="8">
    <source>
        <dbReference type="ARBA" id="ARBA00048107"/>
    </source>
</evidence>
<dbReference type="GO" id="GO:0045903">
    <property type="term" value="P:positive regulation of translational fidelity"/>
    <property type="evidence" value="ECO:0007669"/>
    <property type="project" value="EnsemblFungi"/>
</dbReference>
<dbReference type="VEuPathDB" id="FungiDB:MGYG_04682"/>
<evidence type="ECO:0000256" key="2">
    <source>
        <dbReference type="ARBA" id="ARBA00011986"/>
    </source>
</evidence>
<dbReference type="InterPro" id="IPR009000">
    <property type="entry name" value="Transl_B-barrel_sf"/>
</dbReference>
<comment type="catalytic activity">
    <reaction evidence="8">
        <text>GTP + H2O = GDP + phosphate + H(+)</text>
        <dbReference type="Rhea" id="RHEA:19669"/>
        <dbReference type="ChEBI" id="CHEBI:15377"/>
        <dbReference type="ChEBI" id="CHEBI:15378"/>
        <dbReference type="ChEBI" id="CHEBI:37565"/>
        <dbReference type="ChEBI" id="CHEBI:43474"/>
        <dbReference type="ChEBI" id="CHEBI:58189"/>
        <dbReference type="EC" id="3.6.5.3"/>
    </reaction>
</comment>
<gene>
    <name evidence="12" type="ORF">MGYG_04682</name>
</gene>
<dbReference type="HOGENOM" id="CLU_027154_0_1_1"/>
<evidence type="ECO:0000256" key="4">
    <source>
        <dbReference type="ARBA" id="ARBA00022741"/>
    </source>
</evidence>
<organism evidence="13">
    <name type="scientific">Arthroderma gypseum (strain ATCC MYA-4604 / CBS 118893)</name>
    <name type="common">Microsporum gypseum</name>
    <dbReference type="NCBI Taxonomy" id="535722"/>
    <lineage>
        <taxon>Eukaryota</taxon>
        <taxon>Fungi</taxon>
        <taxon>Dikarya</taxon>
        <taxon>Ascomycota</taxon>
        <taxon>Pezizomycotina</taxon>
        <taxon>Eurotiomycetes</taxon>
        <taxon>Eurotiomycetidae</taxon>
        <taxon>Onygenales</taxon>
        <taxon>Arthrodermataceae</taxon>
        <taxon>Nannizzia</taxon>
    </lineage>
</organism>
<keyword evidence="6" id="KW-0648">Protein biosynthesis</keyword>
<feature type="domain" description="Tr-type G" evidence="11">
    <location>
        <begin position="85"/>
        <end position="293"/>
    </location>
</feature>
<dbReference type="InterPro" id="IPR000795">
    <property type="entry name" value="T_Tr_GTP-bd_dom"/>
</dbReference>
<dbReference type="PROSITE" id="PS51722">
    <property type="entry name" value="G_TR_2"/>
    <property type="match status" value="1"/>
</dbReference>
<dbReference type="InterPro" id="IPR027417">
    <property type="entry name" value="P-loop_NTPase"/>
</dbReference>
<comment type="similarity">
    <text evidence="1">Belongs to the TRAFAC class translation factor GTPase superfamily. Classic translation factor GTPase family. EF-Tu/EF-1A subfamily.</text>
</comment>
<dbReference type="FunCoup" id="E4UW71">
    <property type="interactions" value="1076"/>
</dbReference>
<feature type="compositionally biased region" description="Acidic residues" evidence="10">
    <location>
        <begin position="28"/>
        <end position="41"/>
    </location>
</feature>
<dbReference type="EC" id="3.6.5.3" evidence="2"/>
<dbReference type="Gene3D" id="3.40.50.300">
    <property type="entry name" value="P-loop containing nucleotide triphosphate hydrolases"/>
    <property type="match status" value="1"/>
</dbReference>
<dbReference type="GO" id="GO:0005840">
    <property type="term" value="C:ribosome"/>
    <property type="evidence" value="ECO:0007669"/>
    <property type="project" value="EnsemblFungi"/>
</dbReference>
<dbReference type="InParanoid" id="E4UW71"/>
<keyword evidence="3" id="KW-0396">Initiation factor</keyword>
<evidence type="ECO:0000313" key="12">
    <source>
        <dbReference type="EMBL" id="EFR01679.1"/>
    </source>
</evidence>
<dbReference type="InterPro" id="IPR004161">
    <property type="entry name" value="EFTu-like_2"/>
</dbReference>
<dbReference type="GO" id="GO:0005850">
    <property type="term" value="C:eukaryotic translation initiation factor 2 complex"/>
    <property type="evidence" value="ECO:0007669"/>
    <property type="project" value="EnsemblFungi"/>
</dbReference>
<dbReference type="GO" id="GO:0031369">
    <property type="term" value="F:translation initiation factor binding"/>
    <property type="evidence" value="ECO:0007669"/>
    <property type="project" value="EnsemblFungi"/>
</dbReference>
<keyword evidence="4" id="KW-0547">Nucleotide-binding</keyword>
<dbReference type="OMA" id="NIGMVGH"/>
<dbReference type="GO" id="GO:0001731">
    <property type="term" value="P:formation of translation preinitiation complex"/>
    <property type="evidence" value="ECO:0007669"/>
    <property type="project" value="EnsemblFungi"/>
</dbReference>
<dbReference type="RefSeq" id="XP_003172090.1">
    <property type="nucleotide sequence ID" value="XM_003172042.1"/>
</dbReference>
<evidence type="ECO:0000256" key="6">
    <source>
        <dbReference type="ARBA" id="ARBA00022917"/>
    </source>
</evidence>
<keyword evidence="7" id="KW-0342">GTP-binding</keyword>
<protein>
    <recommendedName>
        <fullName evidence="9">Eukaryotic translation initiation factor 2 subunit gamma</fullName>
        <ecNumber evidence="2">3.6.5.3</ecNumber>
    </recommendedName>
</protein>
<dbReference type="NCBIfam" id="NF003077">
    <property type="entry name" value="PRK04000.1"/>
    <property type="match status" value="1"/>
</dbReference>
<keyword evidence="13" id="KW-1185">Reference proteome</keyword>
<evidence type="ECO:0000256" key="3">
    <source>
        <dbReference type="ARBA" id="ARBA00022540"/>
    </source>
</evidence>
<dbReference type="OrthoDB" id="1045173at2759"/>
<evidence type="ECO:0000256" key="5">
    <source>
        <dbReference type="ARBA" id="ARBA00022801"/>
    </source>
</evidence>
<evidence type="ECO:0000256" key="9">
    <source>
        <dbReference type="ARBA" id="ARBA00074422"/>
    </source>
</evidence>
<dbReference type="Pfam" id="PF09173">
    <property type="entry name" value="eIF2_C"/>
    <property type="match status" value="1"/>
</dbReference>
<dbReference type="GO" id="GO:0003743">
    <property type="term" value="F:translation initiation factor activity"/>
    <property type="evidence" value="ECO:0007669"/>
    <property type="project" value="UniProtKB-KW"/>
</dbReference>
<evidence type="ECO:0000313" key="13">
    <source>
        <dbReference type="Proteomes" id="UP000002669"/>
    </source>
</evidence>
<dbReference type="InterPro" id="IPR050543">
    <property type="entry name" value="eIF2G"/>
</dbReference>
<dbReference type="GO" id="GO:0043614">
    <property type="term" value="C:multi-eIF complex"/>
    <property type="evidence" value="ECO:0007669"/>
    <property type="project" value="EnsemblFungi"/>
</dbReference>
<dbReference type="CDD" id="cd15490">
    <property type="entry name" value="eIF2_gamma_III"/>
    <property type="match status" value="1"/>
</dbReference>
<dbReference type="FunFam" id="3.40.50.300:FF:000065">
    <property type="entry name" value="Eukaryotic translation initiation factor 2 subunit gamma"/>
    <property type="match status" value="1"/>
</dbReference>
<dbReference type="GO" id="GO:0016282">
    <property type="term" value="C:eukaryotic 43S preinitiation complex"/>
    <property type="evidence" value="ECO:0007669"/>
    <property type="project" value="EnsemblFungi"/>
</dbReference>
<dbReference type="Proteomes" id="UP000002669">
    <property type="component" value="Unassembled WGS sequence"/>
</dbReference>
<dbReference type="CDD" id="cd01888">
    <property type="entry name" value="eIF2_gamma"/>
    <property type="match status" value="1"/>
</dbReference>
<dbReference type="PRINTS" id="PR00315">
    <property type="entry name" value="ELONGATNFCT"/>
</dbReference>